<dbReference type="PANTHER" id="PTHR33799:SF1">
    <property type="entry name" value="PTS SYSTEM MANNOSE-SPECIFIC EIIAB COMPONENT-RELATED"/>
    <property type="match status" value="1"/>
</dbReference>
<evidence type="ECO:0000256" key="7">
    <source>
        <dbReference type="ARBA" id="ARBA00022777"/>
    </source>
</evidence>
<dbReference type="InterPro" id="IPR004701">
    <property type="entry name" value="PTS_EIIA_man-typ"/>
</dbReference>
<keyword evidence="6" id="KW-0598">Phosphotransferase system</keyword>
<proteinExistence type="predicted"/>
<evidence type="ECO:0000313" key="9">
    <source>
        <dbReference type="EMBL" id="ALS36136.1"/>
    </source>
</evidence>
<dbReference type="PANTHER" id="PTHR33799">
    <property type="entry name" value="PTS PERMEASE-RELATED-RELATED"/>
    <property type="match status" value="1"/>
</dbReference>
<evidence type="ECO:0000256" key="6">
    <source>
        <dbReference type="ARBA" id="ARBA00022683"/>
    </source>
</evidence>
<dbReference type="GO" id="GO:0009401">
    <property type="term" value="P:phosphoenolpyruvate-dependent sugar phosphotransferase system"/>
    <property type="evidence" value="ECO:0007669"/>
    <property type="project" value="UniProtKB-KW"/>
</dbReference>
<name>A0A0U2X7T3_9ENTE</name>
<keyword evidence="3" id="KW-0963">Cytoplasm</keyword>
<sequence>MSEYLVLVSHGRFCEELKKSAEMIMGPQETITTVALLPEEGEADFLEKFEAITESLENFVVFADLLGGTPCNILSKKIMQGASFDLYTGMNLPMVISYVNANLLAIEGDYIKESAESIVKVNELLLNTSVDDEDE</sequence>
<dbReference type="Pfam" id="PF03610">
    <property type="entry name" value="EIIA-man"/>
    <property type="match status" value="1"/>
</dbReference>
<evidence type="ECO:0000313" key="10">
    <source>
        <dbReference type="Proteomes" id="UP000067523"/>
    </source>
</evidence>
<evidence type="ECO:0000256" key="5">
    <source>
        <dbReference type="ARBA" id="ARBA00022679"/>
    </source>
</evidence>
<evidence type="ECO:0000256" key="4">
    <source>
        <dbReference type="ARBA" id="ARBA00022597"/>
    </source>
</evidence>
<protein>
    <submittedName>
        <fullName evidence="9">PTS fructose transporter subunit IIA</fullName>
    </submittedName>
</protein>
<dbReference type="KEGG" id="erx:ATZ35_02845"/>
<dbReference type="GO" id="GO:0005737">
    <property type="term" value="C:cytoplasm"/>
    <property type="evidence" value="ECO:0007669"/>
    <property type="project" value="UniProtKB-SubCell"/>
</dbReference>
<dbReference type="InterPro" id="IPR036662">
    <property type="entry name" value="PTS_EIIA_man-typ_sf"/>
</dbReference>
<accession>A0A0U2X7T3</accession>
<dbReference type="GO" id="GO:0016301">
    <property type="term" value="F:kinase activity"/>
    <property type="evidence" value="ECO:0007669"/>
    <property type="project" value="UniProtKB-KW"/>
</dbReference>
<evidence type="ECO:0000259" key="8">
    <source>
        <dbReference type="PROSITE" id="PS51096"/>
    </source>
</evidence>
<dbReference type="EMBL" id="CP013655">
    <property type="protein sequence ID" value="ALS36136.1"/>
    <property type="molecule type" value="Genomic_DNA"/>
</dbReference>
<dbReference type="InterPro" id="IPR051471">
    <property type="entry name" value="Bacterial_PTS_sugar_comp"/>
</dbReference>
<gene>
    <name evidence="9" type="ORF">ATZ35_02845</name>
</gene>
<comment type="subcellular location">
    <subcellularLocation>
        <location evidence="1">Cytoplasm</location>
    </subcellularLocation>
</comment>
<keyword evidence="10" id="KW-1185">Reference proteome</keyword>
<reference evidence="10" key="1">
    <citation type="submission" date="2015-12" db="EMBL/GenBank/DDBJ databases">
        <authorList>
            <person name="Lauer A."/>
            <person name="Humrighouse B."/>
            <person name="Loparev V."/>
            <person name="Shewmaker P.L."/>
            <person name="Whitney A.M."/>
            <person name="McLaughlin R.W."/>
        </authorList>
    </citation>
    <scope>NUCLEOTIDE SEQUENCE [LARGE SCALE GENOMIC DNA]</scope>
    <source>
        <strain evidence="10">LMG 26678</strain>
    </source>
</reference>
<dbReference type="RefSeq" id="WP_208929442.1">
    <property type="nucleotide sequence ID" value="NZ_CP013655.1"/>
</dbReference>
<organism evidence="9 10">
    <name type="scientific">Enterococcus rotai</name>
    <dbReference type="NCBI Taxonomy" id="118060"/>
    <lineage>
        <taxon>Bacteria</taxon>
        <taxon>Bacillati</taxon>
        <taxon>Bacillota</taxon>
        <taxon>Bacilli</taxon>
        <taxon>Lactobacillales</taxon>
        <taxon>Enterococcaceae</taxon>
        <taxon>Enterococcus</taxon>
    </lineage>
</organism>
<dbReference type="Gene3D" id="3.40.50.510">
    <property type="entry name" value="Phosphotransferase system, mannose-type IIA component"/>
    <property type="match status" value="1"/>
</dbReference>
<evidence type="ECO:0000256" key="3">
    <source>
        <dbReference type="ARBA" id="ARBA00022490"/>
    </source>
</evidence>
<dbReference type="CDD" id="cd00006">
    <property type="entry name" value="PTS_IIA_man"/>
    <property type="match status" value="1"/>
</dbReference>
<keyword evidence="5" id="KW-0808">Transferase</keyword>
<dbReference type="AlphaFoldDB" id="A0A0U2X7T3"/>
<dbReference type="InterPro" id="IPR033887">
    <property type="entry name" value="PTS_IIA_man"/>
</dbReference>
<keyword evidence="4" id="KW-0762">Sugar transport</keyword>
<dbReference type="GO" id="GO:0016020">
    <property type="term" value="C:membrane"/>
    <property type="evidence" value="ECO:0007669"/>
    <property type="project" value="InterPro"/>
</dbReference>
<dbReference type="SUPFAM" id="SSF53062">
    <property type="entry name" value="PTS system fructose IIA component-like"/>
    <property type="match status" value="1"/>
</dbReference>
<dbReference type="STRING" id="118060.ATZ35_02845"/>
<keyword evidence="2" id="KW-0813">Transport</keyword>
<keyword evidence="7" id="KW-0418">Kinase</keyword>
<evidence type="ECO:0000256" key="1">
    <source>
        <dbReference type="ARBA" id="ARBA00004496"/>
    </source>
</evidence>
<dbReference type="PROSITE" id="PS51096">
    <property type="entry name" value="PTS_EIIA_TYPE_4"/>
    <property type="match status" value="1"/>
</dbReference>
<evidence type="ECO:0000256" key="2">
    <source>
        <dbReference type="ARBA" id="ARBA00022448"/>
    </source>
</evidence>
<feature type="domain" description="PTS EIIA type-4" evidence="8">
    <location>
        <begin position="2"/>
        <end position="119"/>
    </location>
</feature>
<dbReference type="Proteomes" id="UP000067523">
    <property type="component" value="Chromosome"/>
</dbReference>